<dbReference type="STRING" id="27334.A0A0A2K0L7"/>
<dbReference type="VEuPathDB" id="FungiDB:PEXP_037330"/>
<dbReference type="Proteomes" id="UP000030143">
    <property type="component" value="Unassembled WGS sequence"/>
</dbReference>
<evidence type="ECO:0000313" key="2">
    <source>
        <dbReference type="EMBL" id="KGO60621.1"/>
    </source>
</evidence>
<dbReference type="RefSeq" id="XP_016601678.1">
    <property type="nucleotide sequence ID" value="XM_016746073.1"/>
</dbReference>
<comment type="caution">
    <text evidence="2">The sequence shown here is derived from an EMBL/GenBank/DDBJ whole genome shotgun (WGS) entry which is preliminary data.</text>
</comment>
<dbReference type="OrthoDB" id="5376804at2759"/>
<evidence type="ECO:0000256" key="1">
    <source>
        <dbReference type="SAM" id="Phobius"/>
    </source>
</evidence>
<keyword evidence="1" id="KW-0812">Transmembrane</keyword>
<protein>
    <submittedName>
        <fullName evidence="2">Uncharacterized protein</fullName>
    </submittedName>
</protein>
<reference evidence="2 3" key="1">
    <citation type="journal article" date="2015" name="Mol. Plant Microbe Interact.">
        <title>Genome, transcriptome, and functional analyses of Penicillium expansum provide new insights into secondary metabolism and pathogenicity.</title>
        <authorList>
            <person name="Ballester A.R."/>
            <person name="Marcet-Houben M."/>
            <person name="Levin E."/>
            <person name="Sela N."/>
            <person name="Selma-Lazaro C."/>
            <person name="Carmona L."/>
            <person name="Wisniewski M."/>
            <person name="Droby S."/>
            <person name="Gonzalez-Candelas L."/>
            <person name="Gabaldon T."/>
        </authorList>
    </citation>
    <scope>NUCLEOTIDE SEQUENCE [LARGE SCALE GENOMIC DNA]</scope>
    <source>
        <strain evidence="2 3">MD-8</strain>
    </source>
</reference>
<proteinExistence type="predicted"/>
<keyword evidence="3" id="KW-1185">Reference proteome</keyword>
<organism evidence="2 3">
    <name type="scientific">Penicillium expansum</name>
    <name type="common">Blue mold rot fungus</name>
    <dbReference type="NCBI Taxonomy" id="27334"/>
    <lineage>
        <taxon>Eukaryota</taxon>
        <taxon>Fungi</taxon>
        <taxon>Dikarya</taxon>
        <taxon>Ascomycota</taxon>
        <taxon>Pezizomycotina</taxon>
        <taxon>Eurotiomycetes</taxon>
        <taxon>Eurotiomycetidae</taxon>
        <taxon>Eurotiales</taxon>
        <taxon>Aspergillaceae</taxon>
        <taxon>Penicillium</taxon>
    </lineage>
</organism>
<dbReference type="EMBL" id="JQFZ01000070">
    <property type="protein sequence ID" value="KGO60621.1"/>
    <property type="molecule type" value="Genomic_DNA"/>
</dbReference>
<sequence length="388" mass="43580">MDLKCETTQSINSSYSEGEHYKNETVTCHLAPPQGKSTQFDVNFYTLWEDSSPNPVGLDYTTSGISWHVFSAYGRSLQYRRQTGDEPFTWPSDPLMVLGYAEIGYNEDYLDSDLSGGIRVDKVTECSLELCHLEYEVSFGNGTPHINTSVLDYGQLFWRNSSEARSKQMLCWKPTSGPPPPDIIIENVTISNDSFVRLSPVEGVFCGIEDNIILDENVFTGSTIHVHGRLRSEHGYGQDYDVMREDSDRNVLRIGSVGLDVIMSNVAGHMNKEGLARNGSDVNGIAYVTEVFVEVQWLWLILPIILVVSGTIFIVIVIIENRKNGTNLWKSSVLAFCYHGLHDVDKDDSMAASVMERKAEELIVRLQESEDHGGLVLREKKNLLEVHE</sequence>
<keyword evidence="1" id="KW-0472">Membrane</keyword>
<name>A0A0A2K0L7_PENEN</name>
<dbReference type="PANTHER" id="PTHR35394:SF5">
    <property type="entry name" value="DUF3176 DOMAIN-CONTAINING PROTEIN"/>
    <property type="match status" value="1"/>
</dbReference>
<dbReference type="HOGENOM" id="CLU_711941_0_0_1"/>
<keyword evidence="1" id="KW-1133">Transmembrane helix</keyword>
<evidence type="ECO:0000313" key="3">
    <source>
        <dbReference type="Proteomes" id="UP000030143"/>
    </source>
</evidence>
<dbReference type="AlphaFoldDB" id="A0A0A2K0L7"/>
<feature type="transmembrane region" description="Helical" evidence="1">
    <location>
        <begin position="297"/>
        <end position="319"/>
    </location>
</feature>
<gene>
    <name evidence="2" type="ORF">PEX2_088030</name>
</gene>
<dbReference type="GeneID" id="27681493"/>
<accession>A0A0A2K0L7</accession>
<dbReference type="PhylomeDB" id="A0A0A2K0L7"/>
<dbReference type="PANTHER" id="PTHR35394">
    <property type="entry name" value="DUF3176 DOMAIN-CONTAINING PROTEIN"/>
    <property type="match status" value="1"/>
</dbReference>